<protein>
    <submittedName>
        <fullName evidence="1">Rep protein</fullName>
    </submittedName>
</protein>
<evidence type="ECO:0000313" key="1">
    <source>
        <dbReference type="EMBL" id="DAF46519.1"/>
    </source>
</evidence>
<dbReference type="EMBL" id="BK032539">
    <property type="protein sequence ID" value="DAF46519.1"/>
    <property type="molecule type" value="Genomic_DNA"/>
</dbReference>
<sequence>MQKPQELAPKYLTWFVTVRPGDGMSEQLKDALKQWIQNATKYHFVYEEKQGIEKHWHICLWMKSPVCRSDLIKRILSLKAISEVWTGDQRKSFRQKKNVHIMYNFFVKEEYIDHHKKKGCFSEVIMDNIRTEKDYETAKLMFPEKEDKQALRPKRAADQRMNQMKELFIETRPNRELDGTITDHEISAWLYDMSYESKRIICQLDLKRAKDFGRGLRRYLNGGIGQMYESDETLMQREFYKENPLREDRVN</sequence>
<name>A0A8S5S768_9VIRU</name>
<organism evidence="1">
    <name type="scientific">virus sp. ctjzo7</name>
    <dbReference type="NCBI Taxonomy" id="2827994"/>
    <lineage>
        <taxon>Viruses</taxon>
    </lineage>
</organism>
<proteinExistence type="predicted"/>
<accession>A0A8S5S768</accession>
<reference evidence="1" key="1">
    <citation type="journal article" date="2021" name="Proc. Natl. Acad. Sci. U.S.A.">
        <title>A Catalog of Tens of Thousands of Viruses from Human Metagenomes Reveals Hidden Associations with Chronic Diseases.</title>
        <authorList>
            <person name="Tisza M.J."/>
            <person name="Buck C.B."/>
        </authorList>
    </citation>
    <scope>NUCLEOTIDE SEQUENCE</scope>
    <source>
        <strain evidence="1">Ctjzo7</strain>
    </source>
</reference>